<evidence type="ECO:0000313" key="4">
    <source>
        <dbReference type="Proteomes" id="UP000325307"/>
    </source>
</evidence>
<feature type="region of interest" description="Disordered" evidence="1">
    <location>
        <begin position="1"/>
        <end position="26"/>
    </location>
</feature>
<feature type="transmembrane region" description="Helical" evidence="2">
    <location>
        <begin position="32"/>
        <end position="52"/>
    </location>
</feature>
<keyword evidence="2" id="KW-0472">Membrane</keyword>
<evidence type="ECO:0000256" key="2">
    <source>
        <dbReference type="SAM" id="Phobius"/>
    </source>
</evidence>
<accession>A0A5A7NQT9</accession>
<reference evidence="3 4" key="1">
    <citation type="submission" date="2019-09" db="EMBL/GenBank/DDBJ databases">
        <title>Arthrobacter zafarii sp. nov., a moderately thermotolerant and halotolerant actinobacterium isolated from Cholistan desert soil of Pakistan.</title>
        <authorList>
            <person name="Amin A."/>
            <person name="Ahmed I."/>
            <person name="Khalid N."/>
            <person name="Schumann P."/>
            <person name="Busse H.J."/>
            <person name="Khan I.U."/>
            <person name="Li S."/>
            <person name="Li W.J."/>
        </authorList>
    </citation>
    <scope>NUCLEOTIDE SEQUENCE [LARGE SCALE GENOMIC DNA]</scope>
    <source>
        <strain evidence="3 4">NCCP-1664</strain>
    </source>
</reference>
<comment type="caution">
    <text evidence="3">The sequence shown here is derived from an EMBL/GenBank/DDBJ whole genome shotgun (WGS) entry which is preliminary data.</text>
</comment>
<gene>
    <name evidence="3" type="ORF">NCCP1664_08440</name>
</gene>
<evidence type="ECO:0000256" key="1">
    <source>
        <dbReference type="SAM" id="MobiDB-lite"/>
    </source>
</evidence>
<keyword evidence="2" id="KW-1133">Transmembrane helix</keyword>
<protein>
    <submittedName>
        <fullName evidence="3">Uncharacterized protein</fullName>
    </submittedName>
</protein>
<sequence>MPRHPRARRPGSEAPDRKGKERTVEHRSQRILRGWLGALAATSLAAASHGMVGGSLPPLPVLALTLALSGAICTALSGRGLSLLRTSAGVLLSQGIFHLVFGIGAHRHAAGRLTETVSHHGTETSIVWTAATATAPLAPEGAPLLEAPLLEAPLLEAPMLAAHLAAALLTIAVLRKGGLAMRATAEALLLTTPVEILRWKPAPAVVRLARPATCQVPGLPDLGVPLLALRHRGPPACPAS</sequence>
<feature type="compositionally biased region" description="Basic and acidic residues" evidence="1">
    <location>
        <begin position="10"/>
        <end position="26"/>
    </location>
</feature>
<dbReference type="Proteomes" id="UP000325307">
    <property type="component" value="Unassembled WGS sequence"/>
</dbReference>
<evidence type="ECO:0000313" key="3">
    <source>
        <dbReference type="EMBL" id="GER22347.1"/>
    </source>
</evidence>
<keyword evidence="4" id="KW-1185">Reference proteome</keyword>
<dbReference type="EMBL" id="BKDJ01000003">
    <property type="protein sequence ID" value="GER22347.1"/>
    <property type="molecule type" value="Genomic_DNA"/>
</dbReference>
<name>A0A5A7NQT9_9MICC</name>
<feature type="transmembrane region" description="Helical" evidence="2">
    <location>
        <begin position="157"/>
        <end position="174"/>
    </location>
</feature>
<dbReference type="AlphaFoldDB" id="A0A5A7NQT9"/>
<feature type="transmembrane region" description="Helical" evidence="2">
    <location>
        <begin position="88"/>
        <end position="106"/>
    </location>
</feature>
<feature type="transmembrane region" description="Helical" evidence="2">
    <location>
        <begin position="58"/>
        <end position="76"/>
    </location>
</feature>
<organism evidence="3 4">
    <name type="scientific">Zafaria cholistanensis</name>
    <dbReference type="NCBI Taxonomy" id="1682741"/>
    <lineage>
        <taxon>Bacteria</taxon>
        <taxon>Bacillati</taxon>
        <taxon>Actinomycetota</taxon>
        <taxon>Actinomycetes</taxon>
        <taxon>Micrococcales</taxon>
        <taxon>Micrococcaceae</taxon>
        <taxon>Zafaria</taxon>
    </lineage>
</organism>
<proteinExistence type="predicted"/>
<keyword evidence="2" id="KW-0812">Transmembrane</keyword>